<dbReference type="OrthoDB" id="9763484at2"/>
<keyword evidence="3 7" id="KW-0812">Transmembrane</keyword>
<evidence type="ECO:0000256" key="2">
    <source>
        <dbReference type="ARBA" id="ARBA00022475"/>
    </source>
</evidence>
<accession>A0A4R8M4L7</accession>
<dbReference type="PROSITE" id="PS50885">
    <property type="entry name" value="HAMP"/>
    <property type="match status" value="1"/>
</dbReference>
<evidence type="ECO:0000256" key="7">
    <source>
        <dbReference type="SAM" id="Phobius"/>
    </source>
</evidence>
<proteinExistence type="predicted"/>
<comment type="subcellular location">
    <subcellularLocation>
        <location evidence="1">Cell membrane</location>
        <topology evidence="1">Multi-pass membrane protein</topology>
    </subcellularLocation>
</comment>
<evidence type="ECO:0000256" key="1">
    <source>
        <dbReference type="ARBA" id="ARBA00004651"/>
    </source>
</evidence>
<gene>
    <name evidence="9" type="ORF">C8D99_10936</name>
</gene>
<dbReference type="InterPro" id="IPR033479">
    <property type="entry name" value="dCache_1"/>
</dbReference>
<dbReference type="Proteomes" id="UP000295066">
    <property type="component" value="Unassembled WGS sequence"/>
</dbReference>
<evidence type="ECO:0000256" key="3">
    <source>
        <dbReference type="ARBA" id="ARBA00022692"/>
    </source>
</evidence>
<dbReference type="EMBL" id="SORI01000009">
    <property type="protein sequence ID" value="TDY60180.1"/>
    <property type="molecule type" value="Genomic_DNA"/>
</dbReference>
<dbReference type="SMART" id="SM00304">
    <property type="entry name" value="HAMP"/>
    <property type="match status" value="1"/>
</dbReference>
<evidence type="ECO:0000259" key="8">
    <source>
        <dbReference type="PROSITE" id="PS50885"/>
    </source>
</evidence>
<feature type="transmembrane region" description="Helical" evidence="7">
    <location>
        <begin position="320"/>
        <end position="338"/>
    </location>
</feature>
<dbReference type="AlphaFoldDB" id="A0A4R8M4L7"/>
<dbReference type="InterPro" id="IPR052016">
    <property type="entry name" value="Bact_Sigma-Reg"/>
</dbReference>
<dbReference type="Gene3D" id="6.10.340.10">
    <property type="match status" value="1"/>
</dbReference>
<dbReference type="Pfam" id="PF02743">
    <property type="entry name" value="dCache_1"/>
    <property type="match status" value="1"/>
</dbReference>
<keyword evidence="5 7" id="KW-1133">Transmembrane helix</keyword>
<dbReference type="CDD" id="cd06225">
    <property type="entry name" value="HAMP"/>
    <property type="match status" value="1"/>
</dbReference>
<evidence type="ECO:0000313" key="9">
    <source>
        <dbReference type="EMBL" id="TDY60180.1"/>
    </source>
</evidence>
<keyword evidence="10" id="KW-1185">Reference proteome</keyword>
<feature type="domain" description="HAMP" evidence="8">
    <location>
        <begin position="338"/>
        <end position="391"/>
    </location>
</feature>
<dbReference type="Pfam" id="PF00672">
    <property type="entry name" value="HAMP"/>
    <property type="match status" value="1"/>
</dbReference>
<comment type="caution">
    <text evidence="9">The sequence shown here is derived from an EMBL/GenBank/DDBJ whole genome shotgun (WGS) entry which is preliminary data.</text>
</comment>
<dbReference type="PANTHER" id="PTHR43156:SF2">
    <property type="entry name" value="STAGE II SPORULATION PROTEIN E"/>
    <property type="match status" value="1"/>
</dbReference>
<feature type="transmembrane region" description="Helical" evidence="7">
    <location>
        <begin position="22"/>
        <end position="42"/>
    </location>
</feature>
<keyword evidence="6 7" id="KW-0472">Membrane</keyword>
<dbReference type="PANTHER" id="PTHR43156">
    <property type="entry name" value="STAGE II SPORULATION PROTEIN E-RELATED"/>
    <property type="match status" value="1"/>
</dbReference>
<dbReference type="InterPro" id="IPR001932">
    <property type="entry name" value="PPM-type_phosphatase-like_dom"/>
</dbReference>
<dbReference type="SMART" id="SM00331">
    <property type="entry name" value="PP2C_SIG"/>
    <property type="match status" value="1"/>
</dbReference>
<dbReference type="RefSeq" id="WP_133957643.1">
    <property type="nucleotide sequence ID" value="NZ_SORI01000009.1"/>
</dbReference>
<name>A0A4R8M4L7_9BACT</name>
<dbReference type="GO" id="GO:0007165">
    <property type="term" value="P:signal transduction"/>
    <property type="evidence" value="ECO:0007669"/>
    <property type="project" value="InterPro"/>
</dbReference>
<dbReference type="Gene3D" id="3.60.40.10">
    <property type="entry name" value="PPM-type phosphatase domain"/>
    <property type="match status" value="1"/>
</dbReference>
<dbReference type="GO" id="GO:0016791">
    <property type="term" value="F:phosphatase activity"/>
    <property type="evidence" value="ECO:0007669"/>
    <property type="project" value="TreeGrafter"/>
</dbReference>
<dbReference type="Gene3D" id="3.30.450.20">
    <property type="entry name" value="PAS domain"/>
    <property type="match status" value="2"/>
</dbReference>
<keyword evidence="4" id="KW-0378">Hydrolase</keyword>
<reference evidence="9 10" key="1">
    <citation type="submission" date="2019-03" db="EMBL/GenBank/DDBJ databases">
        <title>Genomic Encyclopedia of Type Strains, Phase IV (KMG-IV): sequencing the most valuable type-strain genomes for metagenomic binning, comparative biology and taxonomic classification.</title>
        <authorList>
            <person name="Goeker M."/>
        </authorList>
    </citation>
    <scope>NUCLEOTIDE SEQUENCE [LARGE SCALE GENOMIC DNA]</scope>
    <source>
        <strain evidence="9 10">DSM 25964</strain>
    </source>
</reference>
<evidence type="ECO:0000313" key="10">
    <source>
        <dbReference type="Proteomes" id="UP000295066"/>
    </source>
</evidence>
<dbReference type="Pfam" id="PF07228">
    <property type="entry name" value="SpoIIE"/>
    <property type="match status" value="1"/>
</dbReference>
<evidence type="ECO:0000256" key="6">
    <source>
        <dbReference type="ARBA" id="ARBA00023136"/>
    </source>
</evidence>
<dbReference type="InterPro" id="IPR036457">
    <property type="entry name" value="PPM-type-like_dom_sf"/>
</dbReference>
<evidence type="ECO:0000256" key="4">
    <source>
        <dbReference type="ARBA" id="ARBA00022801"/>
    </source>
</evidence>
<evidence type="ECO:0000256" key="5">
    <source>
        <dbReference type="ARBA" id="ARBA00022989"/>
    </source>
</evidence>
<dbReference type="SUPFAM" id="SSF158472">
    <property type="entry name" value="HAMP domain-like"/>
    <property type="match status" value="1"/>
</dbReference>
<dbReference type="InterPro" id="IPR003660">
    <property type="entry name" value="HAMP_dom"/>
</dbReference>
<keyword evidence="2" id="KW-1003">Cell membrane</keyword>
<sequence length="658" mass="72409">MKEHLFPLFPDGRRGISIAAKLSLMIIAGVGAIFLAIVFYGYSTSRAVLQEEFAARMENLGNAAESKFRQIPRVAEAVTRDLVSMLTFFNPSPGKIPEMMRVLLESHSEVSGLSIGFSKQAADPLLRNFCPIVFRRGGSILYQDLAQELDWTVQDWYQLPLQMGKPLWTEPFFGDDGSGAMMVNYSVPVYDSSWRYLASVGASLELNWLAGIISAMEVGGKGYVFLVTSNGAFVSHPRRELLMRETLFTVAEMENRPDLIPLGYSMIRGETGVHSLYDPLRGRLLVFFRPVGDMGWSLGIVFPEEEVLDDIIRLRRVQTFLGLGGLMALLLMVFFISGRISGPIRRLKDATQRLSSGDLNAPLPPASGRDEVALLTVSFASMRENLLLHLDRLKAETAARERISSELDIARSIQMSLVPRTFPPFPQDGRIDLYARLEPAREVGGDFYDFFQTDEDHLMLVVGDVSGKGIPAALFMAVTRSFVKALAAASGGCPSPAELMAAVNDRIVEGNEACMFVTLSFVLVDLRDGSFRYAGGGHPFPRLFGSEGAAALPPVKGPLVGAMQGMRFEEGSGRLKPGEGLFLFTDGVTEAFNADEALLSEDVMDGWISETRSLGSEALVLEMRLRISAFAGEAEQSDDITMLCFRYEGPKPRTRQPE</sequence>
<organism evidence="9 10">
    <name type="scientific">Aminivibrio pyruvatiphilus</name>
    <dbReference type="NCBI Taxonomy" id="1005740"/>
    <lineage>
        <taxon>Bacteria</taxon>
        <taxon>Thermotogati</taxon>
        <taxon>Synergistota</taxon>
        <taxon>Synergistia</taxon>
        <taxon>Synergistales</taxon>
        <taxon>Aminobacteriaceae</taxon>
        <taxon>Aminivibrio</taxon>
    </lineage>
</organism>
<dbReference type="GO" id="GO:0016020">
    <property type="term" value="C:membrane"/>
    <property type="evidence" value="ECO:0007669"/>
    <property type="project" value="InterPro"/>
</dbReference>
<dbReference type="CDD" id="cd12912">
    <property type="entry name" value="PDC2_MCP_like"/>
    <property type="match status" value="1"/>
</dbReference>
<dbReference type="CDD" id="cd12913">
    <property type="entry name" value="PDC1_MCP_like"/>
    <property type="match status" value="1"/>
</dbReference>
<protein>
    <submittedName>
        <fullName evidence="9">Sigma-B regulation protein RsbU (Phosphoserine phosphatase)</fullName>
    </submittedName>
</protein>